<comment type="catalytic activity">
    <reaction evidence="1">
        <text>Hydrolysis of (1-&gt;3)-beta-D-glucosidic linkages in (1-&gt;3)-beta-D-glucans.</text>
        <dbReference type="EC" id="3.2.1.39"/>
    </reaction>
</comment>
<evidence type="ECO:0000256" key="7">
    <source>
        <dbReference type="ARBA" id="ARBA00033417"/>
    </source>
</evidence>
<evidence type="ECO:0000313" key="12">
    <source>
        <dbReference type="Proteomes" id="UP000467840"/>
    </source>
</evidence>
<name>A0A6A6LX46_HEVBR</name>
<feature type="signal peptide" evidence="10">
    <location>
        <begin position="1"/>
        <end position="23"/>
    </location>
</feature>
<dbReference type="EMBL" id="JAAGAX010000009">
    <property type="protein sequence ID" value="KAF2304239.1"/>
    <property type="molecule type" value="Genomic_DNA"/>
</dbReference>
<keyword evidence="4 9" id="KW-0378">Hydrolase</keyword>
<evidence type="ECO:0000256" key="3">
    <source>
        <dbReference type="ARBA" id="ARBA00012780"/>
    </source>
</evidence>
<dbReference type="InterPro" id="IPR017853">
    <property type="entry name" value="GH"/>
</dbReference>
<protein>
    <recommendedName>
        <fullName evidence="3">glucan endo-1,3-beta-D-glucosidase</fullName>
        <ecNumber evidence="3">3.2.1.39</ecNumber>
    </recommendedName>
    <alternativeName>
        <fullName evidence="6">(1-&gt;3)-beta-glucan endohydrolase</fullName>
    </alternativeName>
    <alternativeName>
        <fullName evidence="7">Beta-1,3-endoglucanase</fullName>
    </alternativeName>
</protein>
<dbReference type="Gene3D" id="3.20.20.80">
    <property type="entry name" value="Glycosidases"/>
    <property type="match status" value="2"/>
</dbReference>
<evidence type="ECO:0000313" key="11">
    <source>
        <dbReference type="EMBL" id="KAF2304239.1"/>
    </source>
</evidence>
<evidence type="ECO:0000256" key="1">
    <source>
        <dbReference type="ARBA" id="ARBA00000382"/>
    </source>
</evidence>
<evidence type="ECO:0000256" key="4">
    <source>
        <dbReference type="ARBA" id="ARBA00022801"/>
    </source>
</evidence>
<evidence type="ECO:0000256" key="2">
    <source>
        <dbReference type="ARBA" id="ARBA00008773"/>
    </source>
</evidence>
<dbReference type="InterPro" id="IPR000490">
    <property type="entry name" value="Glyco_hydro_17"/>
</dbReference>
<reference evidence="11 12" key="1">
    <citation type="journal article" date="2020" name="Mol. Plant">
        <title>The Chromosome-Based Rubber Tree Genome Provides New Insights into Spurge Genome Evolution and Rubber Biosynthesis.</title>
        <authorList>
            <person name="Liu J."/>
            <person name="Shi C."/>
            <person name="Shi C.C."/>
            <person name="Li W."/>
            <person name="Zhang Q.J."/>
            <person name="Zhang Y."/>
            <person name="Li K."/>
            <person name="Lu H.F."/>
            <person name="Shi C."/>
            <person name="Zhu S.T."/>
            <person name="Xiao Z.Y."/>
            <person name="Nan H."/>
            <person name="Yue Y."/>
            <person name="Zhu X.G."/>
            <person name="Wu Y."/>
            <person name="Hong X.N."/>
            <person name="Fan G.Y."/>
            <person name="Tong Y."/>
            <person name="Zhang D."/>
            <person name="Mao C.L."/>
            <person name="Liu Y.L."/>
            <person name="Hao S.J."/>
            <person name="Liu W.Q."/>
            <person name="Lv M.Q."/>
            <person name="Zhang H.B."/>
            <person name="Liu Y."/>
            <person name="Hu-Tang G.R."/>
            <person name="Wang J.P."/>
            <person name="Wang J.H."/>
            <person name="Sun Y.H."/>
            <person name="Ni S.B."/>
            <person name="Chen W.B."/>
            <person name="Zhang X.C."/>
            <person name="Jiao Y.N."/>
            <person name="Eichler E.E."/>
            <person name="Li G.H."/>
            <person name="Liu X."/>
            <person name="Gao L.Z."/>
        </authorList>
    </citation>
    <scope>NUCLEOTIDE SEQUENCE [LARGE SCALE GENOMIC DNA]</scope>
    <source>
        <strain evidence="12">cv. GT1</strain>
        <tissue evidence="11">Leaf</tissue>
    </source>
</reference>
<evidence type="ECO:0000256" key="8">
    <source>
        <dbReference type="RuleBase" id="RU004335"/>
    </source>
</evidence>
<dbReference type="Proteomes" id="UP000467840">
    <property type="component" value="Chromosome 16"/>
</dbReference>
<evidence type="ECO:0000256" key="9">
    <source>
        <dbReference type="RuleBase" id="RU004336"/>
    </source>
</evidence>
<sequence>MTNSYILCFILLCLIGGQGLVKGVKGLACNWGTQSTHPLQPNIVVQLLKDNGFNKVKLFEADPGALKALGRSGIQVMVGIPNDLLAPLASSPQAAINWVQQNVSNYVSKYGVDIRYVAVGNEPFLKTYKDMYLQTTFPALKNIQAALIQAGLEPESEVTMTLLSPSTSTHSLASMQTPISPKISPFNGTAAPVVDGSIPYTNVFEANFDTLISALEKNGFSTMPVIIGEVGWPTDGDPSANAQYAQRFNQGLLDRIFQGQGTQNARPHLMSTCFHSLMKMTRAPCLGILRNTGVFSTSMERSSTN</sequence>
<feature type="chain" id="PRO_5025644624" description="glucan endo-1,3-beta-D-glucosidase" evidence="10">
    <location>
        <begin position="24"/>
        <end position="305"/>
    </location>
</feature>
<evidence type="ECO:0000256" key="5">
    <source>
        <dbReference type="ARBA" id="ARBA00023295"/>
    </source>
</evidence>
<dbReference type="GO" id="GO:0005975">
    <property type="term" value="P:carbohydrate metabolic process"/>
    <property type="evidence" value="ECO:0007669"/>
    <property type="project" value="InterPro"/>
</dbReference>
<evidence type="ECO:0000256" key="6">
    <source>
        <dbReference type="ARBA" id="ARBA00033335"/>
    </source>
</evidence>
<dbReference type="EC" id="3.2.1.39" evidence="3"/>
<evidence type="ECO:0000256" key="10">
    <source>
        <dbReference type="SAM" id="SignalP"/>
    </source>
</evidence>
<accession>A0A6A6LX46</accession>
<keyword evidence="5 9" id="KW-0326">Glycosidase</keyword>
<dbReference type="AlphaFoldDB" id="A0A6A6LX46"/>
<comment type="caution">
    <text evidence="11">The sequence shown here is derived from an EMBL/GenBank/DDBJ whole genome shotgun (WGS) entry which is preliminary data.</text>
</comment>
<dbReference type="GO" id="GO:0042973">
    <property type="term" value="F:glucan endo-1,3-beta-D-glucosidase activity"/>
    <property type="evidence" value="ECO:0007669"/>
    <property type="project" value="UniProtKB-EC"/>
</dbReference>
<gene>
    <name evidence="11" type="ORF">GH714_028800</name>
</gene>
<organism evidence="11 12">
    <name type="scientific">Hevea brasiliensis</name>
    <name type="common">Para rubber tree</name>
    <name type="synonym">Siphonia brasiliensis</name>
    <dbReference type="NCBI Taxonomy" id="3981"/>
    <lineage>
        <taxon>Eukaryota</taxon>
        <taxon>Viridiplantae</taxon>
        <taxon>Streptophyta</taxon>
        <taxon>Embryophyta</taxon>
        <taxon>Tracheophyta</taxon>
        <taxon>Spermatophyta</taxon>
        <taxon>Magnoliopsida</taxon>
        <taxon>eudicotyledons</taxon>
        <taxon>Gunneridae</taxon>
        <taxon>Pentapetalae</taxon>
        <taxon>rosids</taxon>
        <taxon>fabids</taxon>
        <taxon>Malpighiales</taxon>
        <taxon>Euphorbiaceae</taxon>
        <taxon>Crotonoideae</taxon>
        <taxon>Micrandreae</taxon>
        <taxon>Hevea</taxon>
    </lineage>
</organism>
<keyword evidence="12" id="KW-1185">Reference proteome</keyword>
<comment type="similarity">
    <text evidence="2 8">Belongs to the glycosyl hydrolase 17 family.</text>
</comment>
<dbReference type="PANTHER" id="PTHR32227">
    <property type="entry name" value="GLUCAN ENDO-1,3-BETA-GLUCOSIDASE BG1-RELATED-RELATED"/>
    <property type="match status" value="1"/>
</dbReference>
<dbReference type="Pfam" id="PF00332">
    <property type="entry name" value="Glyco_hydro_17"/>
    <property type="match status" value="1"/>
</dbReference>
<dbReference type="InterPro" id="IPR044965">
    <property type="entry name" value="Glyco_hydro_17_plant"/>
</dbReference>
<dbReference type="SUPFAM" id="SSF51445">
    <property type="entry name" value="(Trans)glycosidases"/>
    <property type="match status" value="1"/>
</dbReference>
<dbReference type="PROSITE" id="PS00587">
    <property type="entry name" value="GLYCOSYL_HYDROL_F17"/>
    <property type="match status" value="1"/>
</dbReference>
<proteinExistence type="inferred from homology"/>
<keyword evidence="10" id="KW-0732">Signal</keyword>